<name>A0A5E4FZH6_PRUDU</name>
<evidence type="ECO:0000313" key="2">
    <source>
        <dbReference type="Proteomes" id="UP000327085"/>
    </source>
</evidence>
<dbReference type="AlphaFoldDB" id="A0A5E4FZH6"/>
<dbReference type="PANTHER" id="PTHR33018:SF31">
    <property type="entry name" value="TRANSPOSASE, PTTA_EN_SPM, PLANT"/>
    <property type="match status" value="1"/>
</dbReference>
<dbReference type="InParanoid" id="A0A5E4FZH6"/>
<dbReference type="PANTHER" id="PTHR33018">
    <property type="entry name" value="OS10G0338966 PROTEIN-RELATED"/>
    <property type="match status" value="1"/>
</dbReference>
<proteinExistence type="predicted"/>
<dbReference type="EMBL" id="CABIKO010000266">
    <property type="protein sequence ID" value="VVA32879.1"/>
    <property type="molecule type" value="Genomic_DNA"/>
</dbReference>
<organism evidence="1 2">
    <name type="scientific">Prunus dulcis</name>
    <name type="common">Almond</name>
    <name type="synonym">Amygdalus dulcis</name>
    <dbReference type="NCBI Taxonomy" id="3755"/>
    <lineage>
        <taxon>Eukaryota</taxon>
        <taxon>Viridiplantae</taxon>
        <taxon>Streptophyta</taxon>
        <taxon>Embryophyta</taxon>
        <taxon>Tracheophyta</taxon>
        <taxon>Spermatophyta</taxon>
        <taxon>Magnoliopsida</taxon>
        <taxon>eudicotyledons</taxon>
        <taxon>Gunneridae</taxon>
        <taxon>Pentapetalae</taxon>
        <taxon>rosids</taxon>
        <taxon>fabids</taxon>
        <taxon>Rosales</taxon>
        <taxon>Rosaceae</taxon>
        <taxon>Amygdaloideae</taxon>
        <taxon>Amygdaleae</taxon>
        <taxon>Prunus</taxon>
    </lineage>
</organism>
<evidence type="ECO:0000313" key="1">
    <source>
        <dbReference type="EMBL" id="VVA32879.1"/>
    </source>
</evidence>
<feature type="non-terminal residue" evidence="1">
    <location>
        <position position="129"/>
    </location>
</feature>
<dbReference type="SUPFAM" id="SSF54001">
    <property type="entry name" value="Cysteine proteinases"/>
    <property type="match status" value="1"/>
</dbReference>
<accession>A0A5E4FZH6</accession>
<dbReference type="InterPro" id="IPR038765">
    <property type="entry name" value="Papain-like_cys_pep_sf"/>
</dbReference>
<dbReference type="Gene3D" id="3.40.395.10">
    <property type="entry name" value="Adenoviral Proteinase, Chain A"/>
    <property type="match status" value="1"/>
</dbReference>
<sequence length="129" mass="14654">QSPKNPMSDKASYSNVRALVLEEDNPTNDLDLKTGKMKRYLFDYLKMANMVNLVVLLDPGQVSSQSGMLSKHLSDRLKNTDGVQLYLVPYNPGGHWVLIILRPAKETVYYMDSLPNCFVDEDMRNIVNT</sequence>
<reference evidence="2" key="1">
    <citation type="journal article" date="2020" name="Plant J.">
        <title>Transposons played a major role in the diversification between the closely related almond and peach genomes: results from the almond genome sequence.</title>
        <authorList>
            <person name="Alioto T."/>
            <person name="Alexiou K.G."/>
            <person name="Bardil A."/>
            <person name="Barteri F."/>
            <person name="Castanera R."/>
            <person name="Cruz F."/>
            <person name="Dhingra A."/>
            <person name="Duval H."/>
            <person name="Fernandez I Marti A."/>
            <person name="Frias L."/>
            <person name="Galan B."/>
            <person name="Garcia J.L."/>
            <person name="Howad W."/>
            <person name="Gomez-Garrido J."/>
            <person name="Gut M."/>
            <person name="Julca I."/>
            <person name="Morata J."/>
            <person name="Puigdomenech P."/>
            <person name="Ribeca P."/>
            <person name="Rubio Cabetas M.J."/>
            <person name="Vlasova A."/>
            <person name="Wirthensohn M."/>
            <person name="Garcia-Mas J."/>
            <person name="Gabaldon T."/>
            <person name="Casacuberta J.M."/>
            <person name="Arus P."/>
        </authorList>
    </citation>
    <scope>NUCLEOTIDE SEQUENCE [LARGE SCALE GENOMIC DNA]</scope>
    <source>
        <strain evidence="2">cv. Texas</strain>
    </source>
</reference>
<feature type="non-terminal residue" evidence="1">
    <location>
        <position position="1"/>
    </location>
</feature>
<protein>
    <submittedName>
        <fullName evidence="1">PREDICTED: PRUPE_6G193600</fullName>
    </submittedName>
</protein>
<dbReference type="Proteomes" id="UP000327085">
    <property type="component" value="Chromosome 7"/>
</dbReference>
<gene>
    <name evidence="1" type="ORF">ALMOND_2B008638</name>
</gene>